<name>A0A8S5NGL7_9CAUD</name>
<evidence type="ECO:0000256" key="1">
    <source>
        <dbReference type="SAM" id="MobiDB-lite"/>
    </source>
</evidence>
<organism evidence="2">
    <name type="scientific">Myoviridae sp. ctcwu24</name>
    <dbReference type="NCBI Taxonomy" id="2826670"/>
    <lineage>
        <taxon>Viruses</taxon>
        <taxon>Duplodnaviria</taxon>
        <taxon>Heunggongvirae</taxon>
        <taxon>Uroviricota</taxon>
        <taxon>Caudoviricetes</taxon>
    </lineage>
</organism>
<proteinExistence type="predicted"/>
<feature type="region of interest" description="Disordered" evidence="1">
    <location>
        <begin position="69"/>
        <end position="106"/>
    </location>
</feature>
<accession>A0A8S5NGL7</accession>
<dbReference type="EMBL" id="BK015167">
    <property type="protein sequence ID" value="DAD93809.1"/>
    <property type="molecule type" value="Genomic_DNA"/>
</dbReference>
<sequence length="106" mass="11312">MKNAYAISSLSRQMVKVCEQIDSLAMGVQDTEQGIGDLGDTYQDLLLDELEHIQMLTLKLTELVSEAVGEETANTDEGDGSAFAPGDLDAKKTGDAVSEEGGEEET</sequence>
<evidence type="ECO:0000313" key="2">
    <source>
        <dbReference type="EMBL" id="DAD93809.1"/>
    </source>
</evidence>
<reference evidence="2" key="1">
    <citation type="journal article" date="2021" name="Proc. Natl. Acad. Sci. U.S.A.">
        <title>A Catalog of Tens of Thousands of Viruses from Human Metagenomes Reveals Hidden Associations with Chronic Diseases.</title>
        <authorList>
            <person name="Tisza M.J."/>
            <person name="Buck C.B."/>
        </authorList>
    </citation>
    <scope>NUCLEOTIDE SEQUENCE</scope>
    <source>
        <strain evidence="2">Ctcwu24</strain>
    </source>
</reference>
<feature type="compositionally biased region" description="Acidic residues" evidence="1">
    <location>
        <begin position="97"/>
        <end position="106"/>
    </location>
</feature>
<protein>
    <submittedName>
        <fullName evidence="2">Uncharacterized protein</fullName>
    </submittedName>
</protein>